<keyword evidence="3" id="KW-1185">Reference proteome</keyword>
<reference evidence="2 3" key="1">
    <citation type="submission" date="2019-07" db="EMBL/GenBank/DDBJ databases">
        <title>SAR11 Genome Evolution.</title>
        <authorList>
            <person name="Giovannoni S."/>
        </authorList>
    </citation>
    <scope>NUCLEOTIDE SEQUENCE [LARGE SCALE GENOMIC DNA]</scope>
    <source>
        <strain evidence="2 3">HTCC9565</strain>
    </source>
</reference>
<dbReference type="RefSeq" id="WP_169036105.1">
    <property type="nucleotide sequence ID" value="NZ_LANA01000001.1"/>
</dbReference>
<accession>A0ABX1T206</accession>
<dbReference type="EMBL" id="LANA01000001">
    <property type="protein sequence ID" value="NMN67621.1"/>
    <property type="molecule type" value="Genomic_DNA"/>
</dbReference>
<keyword evidence="1" id="KW-0472">Membrane</keyword>
<keyword evidence="1" id="KW-1133">Transmembrane helix</keyword>
<evidence type="ECO:0000256" key="1">
    <source>
        <dbReference type="SAM" id="Phobius"/>
    </source>
</evidence>
<evidence type="ECO:0000313" key="3">
    <source>
        <dbReference type="Proteomes" id="UP001166004"/>
    </source>
</evidence>
<feature type="transmembrane region" description="Helical" evidence="1">
    <location>
        <begin position="20"/>
        <end position="40"/>
    </location>
</feature>
<name>A0ABX1T206_PELUQ</name>
<dbReference type="InterPro" id="IPR032531">
    <property type="entry name" value="DUF4956"/>
</dbReference>
<proteinExistence type="predicted"/>
<dbReference type="Pfam" id="PF16316">
    <property type="entry name" value="DUF4956"/>
    <property type="match status" value="1"/>
</dbReference>
<evidence type="ECO:0000313" key="2">
    <source>
        <dbReference type="EMBL" id="NMN67621.1"/>
    </source>
</evidence>
<protein>
    <submittedName>
        <fullName evidence="2">Uncharacterized protein DUF4956</fullName>
    </submittedName>
</protein>
<gene>
    <name evidence="2" type="ORF">VP91_00007680</name>
</gene>
<dbReference type="Proteomes" id="UP001166004">
    <property type="component" value="Unassembled WGS sequence"/>
</dbReference>
<feature type="transmembrane region" description="Helical" evidence="1">
    <location>
        <begin position="101"/>
        <end position="134"/>
    </location>
</feature>
<organism evidence="2 3">
    <name type="scientific">Pelagibacter ubique</name>
    <dbReference type="NCBI Taxonomy" id="198252"/>
    <lineage>
        <taxon>Bacteria</taxon>
        <taxon>Pseudomonadati</taxon>
        <taxon>Pseudomonadota</taxon>
        <taxon>Alphaproteobacteria</taxon>
        <taxon>Candidatus Pelagibacterales</taxon>
        <taxon>Candidatus Pelagibacteraceae</taxon>
        <taxon>Candidatus Pelagibacter</taxon>
    </lineage>
</organism>
<feature type="transmembrane region" description="Helical" evidence="1">
    <location>
        <begin position="56"/>
        <end position="81"/>
    </location>
</feature>
<sequence length="230" mass="25755">MTKSDLDFFLNQNVQIELSNFVLSLFCAAILSFIVHLFYIKFSSTLSNRIEFSKNFVVLGVATCIVIMIVKSSLALSLGLVGALSIVRFRAAIKEPEELVYLFLIIAIGLGCGANQLIITIVGIFFALATILIYSKYLKSKNIDYNEKINMGIIIDEKISDIQINNLIDELTKDLVELKFISMSRTNINTSINIDLKTSDFKNLTKITGKIQKQYPNSKTILAHNEDLSL</sequence>
<comment type="caution">
    <text evidence="2">The sequence shown here is derived from an EMBL/GenBank/DDBJ whole genome shotgun (WGS) entry which is preliminary data.</text>
</comment>
<keyword evidence="1" id="KW-0812">Transmembrane</keyword>